<evidence type="ECO:0000256" key="1">
    <source>
        <dbReference type="PROSITE-ProRule" id="PRU00325"/>
    </source>
</evidence>
<feature type="domain" description="SWIM-type" evidence="3">
    <location>
        <begin position="114"/>
        <end position="147"/>
    </location>
</feature>
<comment type="caution">
    <text evidence="4">The sequence shown here is derived from an EMBL/GenBank/DDBJ whole genome shotgun (WGS) entry which is preliminary data.</text>
</comment>
<sequence>MIVESLWKHVKHRDLAQFNRPRLDLVVNVVFKSLLPRVKRTLEYVRGVRRIGRPQALAGWQTDTKAEWVDKSRSDEHRRVAKELKLLKSAPNTKGRAERLQQLAEEEDREPGTYTMDIENWVCPCKYFFKSRFLMCKHLICEVDKRLDNRPLTDLRFFLDLRRNHFPPYYSIPGIHATAESDTEEDAQPKQVVVLGIRGTTEPSREERPEITQITCEPSEELVVDLSCRQDQGTASKSNGIVGGGNESHADMDEGRQRDRSDEDAHPSPLLSAFDWPCTTVGSTARDALQVLSRLFRVADYPGTSAELCCVYGYWQMVSLRLAILAAQALVVIRVWAIYDNSRRMFWILTTLHTRASPPLSRLAPVELVTLAACVLVATADTQVVAQSSPLSCGLDSRSSFLRRRFAGGTWIVPVCFECAPSFCLSVALADARSAVVMVRIMLVPRWPWRSPRDNGDGKPTLRLVCAPTCFRHASRAQRNNLPITTTTTYPLLAHVPLSLFTQYRHLGNDLLASLFLTHRNSSRSQAHA</sequence>
<protein>
    <recommendedName>
        <fullName evidence="3">SWIM-type domain-containing protein</fullName>
    </recommendedName>
</protein>
<dbReference type="AlphaFoldDB" id="A0AAD7E5W5"/>
<organism evidence="4 5">
    <name type="scientific">Mycena pura</name>
    <dbReference type="NCBI Taxonomy" id="153505"/>
    <lineage>
        <taxon>Eukaryota</taxon>
        <taxon>Fungi</taxon>
        <taxon>Dikarya</taxon>
        <taxon>Basidiomycota</taxon>
        <taxon>Agaricomycotina</taxon>
        <taxon>Agaricomycetes</taxon>
        <taxon>Agaricomycetidae</taxon>
        <taxon>Agaricales</taxon>
        <taxon>Marasmiineae</taxon>
        <taxon>Mycenaceae</taxon>
        <taxon>Mycena</taxon>
    </lineage>
</organism>
<keyword evidence="1" id="KW-0863">Zinc-finger</keyword>
<dbReference type="EMBL" id="JARJCW010000001">
    <property type="protein sequence ID" value="KAJ7230419.1"/>
    <property type="molecule type" value="Genomic_DNA"/>
</dbReference>
<dbReference type="InterPro" id="IPR007527">
    <property type="entry name" value="Znf_SWIM"/>
</dbReference>
<accession>A0AAD7E5W5</accession>
<keyword evidence="1" id="KW-0862">Zinc</keyword>
<evidence type="ECO:0000259" key="3">
    <source>
        <dbReference type="PROSITE" id="PS50966"/>
    </source>
</evidence>
<name>A0AAD7E5W5_9AGAR</name>
<proteinExistence type="predicted"/>
<feature type="region of interest" description="Disordered" evidence="2">
    <location>
        <begin position="234"/>
        <end position="269"/>
    </location>
</feature>
<keyword evidence="5" id="KW-1185">Reference proteome</keyword>
<reference evidence="4" key="1">
    <citation type="submission" date="2023-03" db="EMBL/GenBank/DDBJ databases">
        <title>Massive genome expansion in bonnet fungi (Mycena s.s.) driven by repeated elements and novel gene families across ecological guilds.</title>
        <authorList>
            <consortium name="Lawrence Berkeley National Laboratory"/>
            <person name="Harder C.B."/>
            <person name="Miyauchi S."/>
            <person name="Viragh M."/>
            <person name="Kuo A."/>
            <person name="Thoen E."/>
            <person name="Andreopoulos B."/>
            <person name="Lu D."/>
            <person name="Skrede I."/>
            <person name="Drula E."/>
            <person name="Henrissat B."/>
            <person name="Morin E."/>
            <person name="Kohler A."/>
            <person name="Barry K."/>
            <person name="LaButti K."/>
            <person name="Morin E."/>
            <person name="Salamov A."/>
            <person name="Lipzen A."/>
            <person name="Mereny Z."/>
            <person name="Hegedus B."/>
            <person name="Baldrian P."/>
            <person name="Stursova M."/>
            <person name="Weitz H."/>
            <person name="Taylor A."/>
            <person name="Grigoriev I.V."/>
            <person name="Nagy L.G."/>
            <person name="Martin F."/>
            <person name="Kauserud H."/>
        </authorList>
    </citation>
    <scope>NUCLEOTIDE SEQUENCE</scope>
    <source>
        <strain evidence="4">9144</strain>
    </source>
</reference>
<keyword evidence="1" id="KW-0479">Metal-binding</keyword>
<dbReference type="Proteomes" id="UP001219525">
    <property type="component" value="Unassembled WGS sequence"/>
</dbReference>
<evidence type="ECO:0000313" key="4">
    <source>
        <dbReference type="EMBL" id="KAJ7230419.1"/>
    </source>
</evidence>
<dbReference type="GO" id="GO:0008270">
    <property type="term" value="F:zinc ion binding"/>
    <property type="evidence" value="ECO:0007669"/>
    <property type="project" value="UniProtKB-KW"/>
</dbReference>
<evidence type="ECO:0000313" key="5">
    <source>
        <dbReference type="Proteomes" id="UP001219525"/>
    </source>
</evidence>
<dbReference type="PROSITE" id="PS50966">
    <property type="entry name" value="ZF_SWIM"/>
    <property type="match status" value="1"/>
</dbReference>
<evidence type="ECO:0000256" key="2">
    <source>
        <dbReference type="SAM" id="MobiDB-lite"/>
    </source>
</evidence>
<gene>
    <name evidence="4" type="ORF">GGX14DRAFT_553899</name>
</gene>
<feature type="compositionally biased region" description="Basic and acidic residues" evidence="2">
    <location>
        <begin position="248"/>
        <end position="266"/>
    </location>
</feature>